<evidence type="ECO:0000313" key="2">
    <source>
        <dbReference type="EMBL" id="TQV83684.1"/>
    </source>
</evidence>
<dbReference type="AlphaFoldDB" id="A0A545U2M1"/>
<evidence type="ECO:0000313" key="3">
    <source>
        <dbReference type="Proteomes" id="UP000315252"/>
    </source>
</evidence>
<name>A0A545U2M1_9PROT</name>
<gene>
    <name evidence="2" type="ORF">FKG95_03605</name>
</gene>
<sequence length="1073" mass="112068">MLGKIFRSRVWLALLLTLALGLSVTIFLRKDIAAWALTSGLEVRGLEVSSLAVTRLGWQRSSVRALAAQGPGVSVAVEAIDLDYRLFDLLSGALPAVSLSGADLSLDLDSPLLKGRGADAGSAPAESESPSESKVPAQEAAPLQALPELPDVTIADSRIRLITPIGPLEVALEGALSQMADGGVQGSLSLDAQGGQGQSKATAEFAVTPDLSLQADLKVEEGSFDIGELMLRGMTGRFDVALDGPSRKLGKLDARLTLAQVSGGLSPSVALAPLRLSLEGGLEREDVVFTFAATSAGSSDTALQTAIQGRITPGPEAVTLTVSSSLKSPASLPLFSKFHLPLPKAGQIAGKAGVKAVLPPLAELQALKLWSQPLQRWLQALISMETDFALRSDDLWHPDYLEGLTLDIAGRAALDDRGFALNLTTPVSAELSALSEELLKQVSLPEDLQNWATGPLKLTLGAVEGEPVLRAARADVLTGPYSTAAVVDLSAPGFSVSATSNGELLPGKADWALSGPIALEARKIPLRGISGAKGRFDLDLVGAFESTNAGSSVSGDLKAGADALVKDDTRIAGLRVSAPIRGGLSAEAVRLVTTGPAVASAKGLSTAVVSSTMPLKLDISAADMTVDLMTGLPRPIVAAQLAPGAFVLGAAEEAVPLETEVLDLEVSPATGASGRLLLKLDTAGMSLPDYDLRAADIALRAEVSPETGEAEGRFTGLRLEDTAAARRFDDVFLDGDFRQDQAGRLDFNMSGRSFQDAITFEAKGKSVPGQGLAEVTLPPHDFARTPLSLEGLSWISDALVEEGTMSGSLSVEMSPQGPVGFAKLSSEGLSGTALGFPFADLSLIMDLDGLWPPRTARPIEIALERFNPGLPISDLQVKAALPAAEAFRLDLNTAAFSLLGARISVDGARLALLEGTADLPIRITGLDLAEVLKAADLADVDISGRLAGDLPVSLDDGVVTLRQSKLTATEPGVLRVRSEEVASLLTGYGDEVNSMLRALEDFYYDDLSLTLEKTADDDLMLLLSILGKNPAVLDGQSFRVNLNLESNIGQILDTLGEGLEISKDLLSGRYSLQ</sequence>
<dbReference type="InterPro" id="IPR021730">
    <property type="entry name" value="YdbH"/>
</dbReference>
<organism evidence="2 3">
    <name type="scientific">Denitrobaculum tricleocarpae</name>
    <dbReference type="NCBI Taxonomy" id="2591009"/>
    <lineage>
        <taxon>Bacteria</taxon>
        <taxon>Pseudomonadati</taxon>
        <taxon>Pseudomonadota</taxon>
        <taxon>Alphaproteobacteria</taxon>
        <taxon>Rhodospirillales</taxon>
        <taxon>Rhodospirillaceae</taxon>
        <taxon>Denitrobaculum</taxon>
    </lineage>
</organism>
<dbReference type="RefSeq" id="WP_142894920.1">
    <property type="nucleotide sequence ID" value="NZ_ML660052.1"/>
</dbReference>
<dbReference type="Proteomes" id="UP000315252">
    <property type="component" value="Unassembled WGS sequence"/>
</dbReference>
<accession>A0A545U2M1</accession>
<feature type="region of interest" description="Disordered" evidence="1">
    <location>
        <begin position="117"/>
        <end position="142"/>
    </location>
</feature>
<keyword evidence="3" id="KW-1185">Reference proteome</keyword>
<dbReference type="Pfam" id="PF11739">
    <property type="entry name" value="YdbH-like"/>
    <property type="match status" value="1"/>
</dbReference>
<dbReference type="OrthoDB" id="8446194at2"/>
<comment type="caution">
    <text evidence="2">The sequence shown here is derived from an EMBL/GenBank/DDBJ whole genome shotgun (WGS) entry which is preliminary data.</text>
</comment>
<dbReference type="EMBL" id="VHSH01000001">
    <property type="protein sequence ID" value="TQV83684.1"/>
    <property type="molecule type" value="Genomic_DNA"/>
</dbReference>
<proteinExistence type="predicted"/>
<feature type="compositionally biased region" description="Low complexity" evidence="1">
    <location>
        <begin position="122"/>
        <end position="142"/>
    </location>
</feature>
<protein>
    <submittedName>
        <fullName evidence="2">Uncharacterized protein</fullName>
    </submittedName>
</protein>
<evidence type="ECO:0000256" key="1">
    <source>
        <dbReference type="SAM" id="MobiDB-lite"/>
    </source>
</evidence>
<reference evidence="2 3" key="1">
    <citation type="submission" date="2019-06" db="EMBL/GenBank/DDBJ databases">
        <title>Whole genome sequence for Rhodospirillaceae sp. R148.</title>
        <authorList>
            <person name="Wang G."/>
        </authorList>
    </citation>
    <scope>NUCLEOTIDE SEQUENCE [LARGE SCALE GENOMIC DNA]</scope>
    <source>
        <strain evidence="2 3">R148</strain>
    </source>
</reference>